<dbReference type="Gene3D" id="3.40.50.2300">
    <property type="match status" value="1"/>
</dbReference>
<dbReference type="PROSITE" id="PS50110">
    <property type="entry name" value="RESPONSE_REGULATORY"/>
    <property type="match status" value="1"/>
</dbReference>
<keyword evidence="5" id="KW-1185">Reference proteome</keyword>
<dbReference type="InterPro" id="IPR050595">
    <property type="entry name" value="Bact_response_regulator"/>
</dbReference>
<evidence type="ECO:0000256" key="1">
    <source>
        <dbReference type="ARBA" id="ARBA00022553"/>
    </source>
</evidence>
<name>A0A5B8UX09_9SPHI</name>
<dbReference type="Proteomes" id="UP000321479">
    <property type="component" value="Chromosome"/>
</dbReference>
<dbReference type="OrthoDB" id="710898at2"/>
<dbReference type="KEGG" id="mgin:FRZ54_13085"/>
<proteinExistence type="predicted"/>
<dbReference type="PANTHER" id="PTHR44591">
    <property type="entry name" value="STRESS RESPONSE REGULATOR PROTEIN 1"/>
    <property type="match status" value="1"/>
</dbReference>
<keyword evidence="1 2" id="KW-0597">Phosphoprotein</keyword>
<evidence type="ECO:0000313" key="5">
    <source>
        <dbReference type="Proteomes" id="UP000321479"/>
    </source>
</evidence>
<dbReference type="Pfam" id="PF00072">
    <property type="entry name" value="Response_reg"/>
    <property type="match status" value="1"/>
</dbReference>
<evidence type="ECO:0000313" key="4">
    <source>
        <dbReference type="EMBL" id="QEC63472.1"/>
    </source>
</evidence>
<dbReference type="GO" id="GO:0000160">
    <property type="term" value="P:phosphorelay signal transduction system"/>
    <property type="evidence" value="ECO:0007669"/>
    <property type="project" value="InterPro"/>
</dbReference>
<feature type="domain" description="Response regulatory" evidence="3">
    <location>
        <begin position="9"/>
        <end position="122"/>
    </location>
</feature>
<reference evidence="4 5" key="1">
    <citation type="journal article" date="2017" name="Curr. Microbiol.">
        <title>Mucilaginibacter ginsenosidivorans sp. nov., Isolated from Soil of Ginseng Field.</title>
        <authorList>
            <person name="Kim M.M."/>
            <person name="Siddiqi M.Z."/>
            <person name="Im W.T."/>
        </authorList>
    </citation>
    <scope>NUCLEOTIDE SEQUENCE [LARGE SCALE GENOMIC DNA]</scope>
    <source>
        <strain evidence="4 5">Gsoil 3017</strain>
    </source>
</reference>
<dbReference type="SMART" id="SM00448">
    <property type="entry name" value="REC"/>
    <property type="match status" value="1"/>
</dbReference>
<organism evidence="4 5">
    <name type="scientific">Mucilaginibacter ginsenosidivorans</name>
    <dbReference type="NCBI Taxonomy" id="398053"/>
    <lineage>
        <taxon>Bacteria</taxon>
        <taxon>Pseudomonadati</taxon>
        <taxon>Bacteroidota</taxon>
        <taxon>Sphingobacteriia</taxon>
        <taxon>Sphingobacteriales</taxon>
        <taxon>Sphingobacteriaceae</taxon>
        <taxon>Mucilaginibacter</taxon>
    </lineage>
</organism>
<evidence type="ECO:0000259" key="3">
    <source>
        <dbReference type="PROSITE" id="PS50110"/>
    </source>
</evidence>
<dbReference type="EMBL" id="CP042436">
    <property type="protein sequence ID" value="QEC63472.1"/>
    <property type="molecule type" value="Genomic_DNA"/>
</dbReference>
<dbReference type="PANTHER" id="PTHR44591:SF3">
    <property type="entry name" value="RESPONSE REGULATORY DOMAIN-CONTAINING PROTEIN"/>
    <property type="match status" value="1"/>
</dbReference>
<dbReference type="InterPro" id="IPR001789">
    <property type="entry name" value="Sig_transdc_resp-reg_receiver"/>
</dbReference>
<sequence>MLINSKLLKILVIEDNLDIKEVLDYILQDEGHEAIPCSDGSSLSALDSINPDLILMDELLLGVRGSDLVKKLKSDKTTSNIPVVLISAVPHLKDLAEKCGANAYLEKPFNIDALTDILKRYS</sequence>
<protein>
    <submittedName>
        <fullName evidence="4">Response regulator</fullName>
    </submittedName>
</protein>
<evidence type="ECO:0000256" key="2">
    <source>
        <dbReference type="PROSITE-ProRule" id="PRU00169"/>
    </source>
</evidence>
<feature type="modified residue" description="4-aspartylphosphate" evidence="2">
    <location>
        <position position="57"/>
    </location>
</feature>
<gene>
    <name evidence="4" type="ORF">FRZ54_13085</name>
</gene>
<dbReference type="InterPro" id="IPR011006">
    <property type="entry name" value="CheY-like_superfamily"/>
</dbReference>
<dbReference type="AlphaFoldDB" id="A0A5B8UX09"/>
<accession>A0A5B8UX09</accession>
<dbReference type="SUPFAM" id="SSF52172">
    <property type="entry name" value="CheY-like"/>
    <property type="match status" value="1"/>
</dbReference>